<reference evidence="2 3" key="1">
    <citation type="journal article" date="2019" name="Microorganisms">
        <title>Systematic Affiliation and Genome Analysis of Subtercola vilae DB165(T) with Particular Emphasis on Cold Adaptation of an Isolate from a High-Altitude Cold Volcano Lake.</title>
        <authorList>
            <person name="Villalobos A.S."/>
            <person name="Wiese J."/>
            <person name="Imhoff J.F."/>
            <person name="Dorador C."/>
            <person name="Keller A."/>
            <person name="Hentschel U."/>
        </authorList>
    </citation>
    <scope>NUCLEOTIDE SEQUENCE [LARGE SCALE GENOMIC DNA]</scope>
    <source>
        <strain evidence="2 3">DB165</strain>
    </source>
</reference>
<dbReference type="EMBL" id="QYRT01000006">
    <property type="protein sequence ID" value="TIH39342.1"/>
    <property type="molecule type" value="Genomic_DNA"/>
</dbReference>
<sequence length="202" mass="22659">MNSPLPDFAAVPTLVGERLTLEPLSLEHVPDLSEAVAEGELWRTWYTRIPSPDEMADAVQHRLDLSAAGQWVPWAVRRHDTNRVVGMTSYLNIRADNRKLEIGSTWLGRSSQRTGLNTEAKLLQLTHAFETLGCIAVEFRTHWHNSQSRAAIARLGAKQDGVLRNNDIWRDGTLRDTVVFSIIEGEWPTVRLGLTEKVAGRA</sequence>
<keyword evidence="3" id="KW-1185">Reference proteome</keyword>
<evidence type="ECO:0000259" key="1">
    <source>
        <dbReference type="Pfam" id="PF13302"/>
    </source>
</evidence>
<feature type="domain" description="N-acetyltransferase" evidence="1">
    <location>
        <begin position="18"/>
        <end position="158"/>
    </location>
</feature>
<comment type="caution">
    <text evidence="2">The sequence shown here is derived from an EMBL/GenBank/DDBJ whole genome shotgun (WGS) entry which is preliminary data.</text>
</comment>
<dbReference type="InterPro" id="IPR016181">
    <property type="entry name" value="Acyl_CoA_acyltransferase"/>
</dbReference>
<dbReference type="SUPFAM" id="SSF55729">
    <property type="entry name" value="Acyl-CoA N-acyltransferases (Nat)"/>
    <property type="match status" value="1"/>
</dbReference>
<keyword evidence="2" id="KW-0808">Transferase</keyword>
<evidence type="ECO:0000313" key="2">
    <source>
        <dbReference type="EMBL" id="TIH39342.1"/>
    </source>
</evidence>
<dbReference type="OrthoDB" id="9795199at2"/>
<evidence type="ECO:0000313" key="3">
    <source>
        <dbReference type="Proteomes" id="UP000306192"/>
    </source>
</evidence>
<dbReference type="PANTHER" id="PTHR43610">
    <property type="entry name" value="BLL6696 PROTEIN"/>
    <property type="match status" value="1"/>
</dbReference>
<protein>
    <submittedName>
        <fullName evidence="2">N-acetyltransferase</fullName>
    </submittedName>
</protein>
<dbReference type="AlphaFoldDB" id="A0A4T2C6U9"/>
<organism evidence="2 3">
    <name type="scientific">Subtercola vilae</name>
    <dbReference type="NCBI Taxonomy" id="2056433"/>
    <lineage>
        <taxon>Bacteria</taxon>
        <taxon>Bacillati</taxon>
        <taxon>Actinomycetota</taxon>
        <taxon>Actinomycetes</taxon>
        <taxon>Micrococcales</taxon>
        <taxon>Microbacteriaceae</taxon>
        <taxon>Subtercola</taxon>
    </lineage>
</organism>
<dbReference type="RefSeq" id="WP_136641071.1">
    <property type="nucleotide sequence ID" value="NZ_QYRT01000006.1"/>
</dbReference>
<dbReference type="InterPro" id="IPR000182">
    <property type="entry name" value="GNAT_dom"/>
</dbReference>
<dbReference type="Proteomes" id="UP000306192">
    <property type="component" value="Unassembled WGS sequence"/>
</dbReference>
<dbReference type="GO" id="GO:0016747">
    <property type="term" value="F:acyltransferase activity, transferring groups other than amino-acyl groups"/>
    <property type="evidence" value="ECO:0007669"/>
    <property type="project" value="InterPro"/>
</dbReference>
<name>A0A4T2C6U9_9MICO</name>
<dbReference type="PANTHER" id="PTHR43610:SF1">
    <property type="entry name" value="N-ACETYLTRANSFERASE DOMAIN-CONTAINING PROTEIN"/>
    <property type="match status" value="1"/>
</dbReference>
<proteinExistence type="predicted"/>
<dbReference type="Gene3D" id="3.40.630.30">
    <property type="match status" value="1"/>
</dbReference>
<gene>
    <name evidence="2" type="ORF">D4765_04520</name>
</gene>
<accession>A0A4T2C6U9</accession>
<dbReference type="Pfam" id="PF13302">
    <property type="entry name" value="Acetyltransf_3"/>
    <property type="match status" value="1"/>
</dbReference>